<dbReference type="AlphaFoldDB" id="A0A6N7KH40"/>
<name>A0A6N7KH40_9ACTN</name>
<accession>A0A6N7KH40</accession>
<dbReference type="Proteomes" id="UP000450000">
    <property type="component" value="Unassembled WGS sequence"/>
</dbReference>
<dbReference type="PANTHER" id="PTHR48079:SF6">
    <property type="entry name" value="NAD(P)-BINDING DOMAIN-CONTAINING PROTEIN-RELATED"/>
    <property type="match status" value="1"/>
</dbReference>
<keyword evidence="3" id="KW-1185">Reference proteome</keyword>
<dbReference type="EMBL" id="WBOF01000001">
    <property type="protein sequence ID" value="MQS10762.1"/>
    <property type="molecule type" value="Genomic_DNA"/>
</dbReference>
<evidence type="ECO:0000313" key="2">
    <source>
        <dbReference type="EMBL" id="MQS10762.1"/>
    </source>
</evidence>
<dbReference type="InterPro" id="IPR036291">
    <property type="entry name" value="NAD(P)-bd_dom_sf"/>
</dbReference>
<comment type="caution">
    <text evidence="2">The sequence shown here is derived from an EMBL/GenBank/DDBJ whole genome shotgun (WGS) entry which is preliminary data.</text>
</comment>
<dbReference type="PANTHER" id="PTHR48079">
    <property type="entry name" value="PROTEIN YEEZ"/>
    <property type="match status" value="1"/>
</dbReference>
<dbReference type="GO" id="GO:0004029">
    <property type="term" value="F:aldehyde dehydrogenase (NAD+) activity"/>
    <property type="evidence" value="ECO:0007669"/>
    <property type="project" value="TreeGrafter"/>
</dbReference>
<sequence>MLVSVTGGTGFVGVHSVAEIVRRGHRVRMLVRDPAAAERVLATLAVDPAAVDLLASDVTEERDVRRAVAGADAVLHAASVYSFDSRRHAAMRATNAPAVCPPGRRPRRWRTPSAGCTAPAC</sequence>
<dbReference type="SUPFAM" id="SSF51735">
    <property type="entry name" value="NAD(P)-binding Rossmann-fold domains"/>
    <property type="match status" value="1"/>
</dbReference>
<protein>
    <submittedName>
        <fullName evidence="2">NAD(P)H-binding protein</fullName>
    </submittedName>
</protein>
<proteinExistence type="predicted"/>
<gene>
    <name evidence="2" type="ORF">F7Q99_00305</name>
</gene>
<reference evidence="2 3" key="1">
    <citation type="submission" date="2019-09" db="EMBL/GenBank/DDBJ databases">
        <title>Genome Sequences of Streptomyces kaniharaensis ATCC 21070.</title>
        <authorList>
            <person name="Zhu W."/>
            <person name="De Crecy-Lagard V."/>
            <person name="Richards N.G."/>
        </authorList>
    </citation>
    <scope>NUCLEOTIDE SEQUENCE [LARGE SCALE GENOMIC DNA]</scope>
    <source>
        <strain evidence="2 3">SF-557</strain>
    </source>
</reference>
<dbReference type="Pfam" id="PF13460">
    <property type="entry name" value="NAD_binding_10"/>
    <property type="match status" value="1"/>
</dbReference>
<dbReference type="InterPro" id="IPR051783">
    <property type="entry name" value="NAD(P)-dependent_oxidoreduct"/>
</dbReference>
<dbReference type="GO" id="GO:0005737">
    <property type="term" value="C:cytoplasm"/>
    <property type="evidence" value="ECO:0007669"/>
    <property type="project" value="TreeGrafter"/>
</dbReference>
<feature type="domain" description="NAD(P)-binding" evidence="1">
    <location>
        <begin position="7"/>
        <end position="82"/>
    </location>
</feature>
<organism evidence="2 3">
    <name type="scientific">Streptomyces kaniharaensis</name>
    <dbReference type="NCBI Taxonomy" id="212423"/>
    <lineage>
        <taxon>Bacteria</taxon>
        <taxon>Bacillati</taxon>
        <taxon>Actinomycetota</taxon>
        <taxon>Actinomycetes</taxon>
        <taxon>Kitasatosporales</taxon>
        <taxon>Streptomycetaceae</taxon>
        <taxon>Streptomyces</taxon>
    </lineage>
</organism>
<evidence type="ECO:0000259" key="1">
    <source>
        <dbReference type="Pfam" id="PF13460"/>
    </source>
</evidence>
<evidence type="ECO:0000313" key="3">
    <source>
        <dbReference type="Proteomes" id="UP000450000"/>
    </source>
</evidence>
<dbReference type="InterPro" id="IPR016040">
    <property type="entry name" value="NAD(P)-bd_dom"/>
</dbReference>
<dbReference type="Gene3D" id="3.40.50.720">
    <property type="entry name" value="NAD(P)-binding Rossmann-like Domain"/>
    <property type="match status" value="1"/>
</dbReference>
<dbReference type="RefSeq" id="WP_153459535.1">
    <property type="nucleotide sequence ID" value="NZ_WBOF01000001.1"/>
</dbReference>